<keyword evidence="2 4" id="KW-0802">TPR repeat</keyword>
<dbReference type="InterPro" id="IPR011006">
    <property type="entry name" value="CheY-like_superfamily"/>
</dbReference>
<dbReference type="SUPFAM" id="SSF52172">
    <property type="entry name" value="CheY-like"/>
    <property type="match status" value="1"/>
</dbReference>
<organism evidence="6 7">
    <name type="scientific">Tectimicrobiota bacterium</name>
    <dbReference type="NCBI Taxonomy" id="2528274"/>
    <lineage>
        <taxon>Bacteria</taxon>
        <taxon>Pseudomonadati</taxon>
        <taxon>Nitrospinota/Tectimicrobiota group</taxon>
        <taxon>Candidatus Tectimicrobiota</taxon>
    </lineage>
</organism>
<feature type="repeat" description="TPR" evidence="4">
    <location>
        <begin position="337"/>
        <end position="370"/>
    </location>
</feature>
<keyword evidence="3" id="KW-0597">Phosphoprotein</keyword>
<dbReference type="InterPro" id="IPR019734">
    <property type="entry name" value="TPR_rpt"/>
</dbReference>
<dbReference type="SMART" id="SM00448">
    <property type="entry name" value="REC"/>
    <property type="match status" value="1"/>
</dbReference>
<feature type="repeat" description="TPR" evidence="4">
    <location>
        <begin position="303"/>
        <end position="336"/>
    </location>
</feature>
<comment type="caution">
    <text evidence="6">The sequence shown here is derived from an EMBL/GenBank/DDBJ whole genome shotgun (WGS) entry which is preliminary data.</text>
</comment>
<dbReference type="Proteomes" id="UP000741360">
    <property type="component" value="Unassembled WGS sequence"/>
</dbReference>
<dbReference type="Pfam" id="PF13181">
    <property type="entry name" value="TPR_8"/>
    <property type="match status" value="1"/>
</dbReference>
<feature type="repeat" description="TPR" evidence="4">
    <location>
        <begin position="133"/>
        <end position="166"/>
    </location>
</feature>
<dbReference type="PANTHER" id="PTHR45586:SF1">
    <property type="entry name" value="LIPOPOLYSACCHARIDE ASSEMBLY PROTEIN B"/>
    <property type="match status" value="1"/>
</dbReference>
<dbReference type="InterPro" id="IPR011990">
    <property type="entry name" value="TPR-like_helical_dom_sf"/>
</dbReference>
<dbReference type="PANTHER" id="PTHR45586">
    <property type="entry name" value="TPR REPEAT-CONTAINING PROTEIN PA4667"/>
    <property type="match status" value="1"/>
</dbReference>
<dbReference type="AlphaFoldDB" id="A0A932LZH8"/>
<evidence type="ECO:0000256" key="1">
    <source>
        <dbReference type="ARBA" id="ARBA00022737"/>
    </source>
</evidence>
<dbReference type="SMART" id="SM00028">
    <property type="entry name" value="TPR"/>
    <property type="match status" value="7"/>
</dbReference>
<feature type="repeat" description="TPR" evidence="4">
    <location>
        <begin position="235"/>
        <end position="268"/>
    </location>
</feature>
<dbReference type="PROSITE" id="PS50293">
    <property type="entry name" value="TPR_REGION"/>
    <property type="match status" value="2"/>
</dbReference>
<proteinExistence type="predicted"/>
<gene>
    <name evidence="6" type="ORF">HYY65_03195</name>
</gene>
<evidence type="ECO:0000313" key="6">
    <source>
        <dbReference type="EMBL" id="MBI3014077.1"/>
    </source>
</evidence>
<keyword evidence="1" id="KW-0677">Repeat</keyword>
<dbReference type="InterPro" id="IPR001789">
    <property type="entry name" value="Sig_transdc_resp-reg_receiver"/>
</dbReference>
<evidence type="ECO:0000313" key="7">
    <source>
        <dbReference type="Proteomes" id="UP000741360"/>
    </source>
</evidence>
<evidence type="ECO:0000256" key="4">
    <source>
        <dbReference type="PROSITE-ProRule" id="PRU00339"/>
    </source>
</evidence>
<name>A0A932LZH8_UNCTE</name>
<feature type="modified residue" description="4-aspartylphosphate" evidence="3">
    <location>
        <position position="57"/>
    </location>
</feature>
<dbReference type="Gene3D" id="3.40.50.2300">
    <property type="match status" value="1"/>
</dbReference>
<feature type="domain" description="Response regulatory" evidence="5">
    <location>
        <begin position="7"/>
        <end position="124"/>
    </location>
</feature>
<feature type="repeat" description="TPR" evidence="4">
    <location>
        <begin position="167"/>
        <end position="200"/>
    </location>
</feature>
<dbReference type="GO" id="GO:0000160">
    <property type="term" value="P:phosphorelay signal transduction system"/>
    <property type="evidence" value="ECO:0007669"/>
    <property type="project" value="InterPro"/>
</dbReference>
<dbReference type="Pfam" id="PF13432">
    <property type="entry name" value="TPR_16"/>
    <property type="match status" value="2"/>
</dbReference>
<accession>A0A932LZH8</accession>
<dbReference type="Pfam" id="PF00072">
    <property type="entry name" value="Response_reg"/>
    <property type="match status" value="1"/>
</dbReference>
<dbReference type="PROSITE" id="PS50110">
    <property type="entry name" value="RESPONSE_REGULATORY"/>
    <property type="match status" value="1"/>
</dbReference>
<feature type="repeat" description="TPR" evidence="4">
    <location>
        <begin position="269"/>
        <end position="302"/>
    </location>
</feature>
<protein>
    <submittedName>
        <fullName evidence="6">Tetratricopeptide repeat protein</fullName>
    </submittedName>
</protein>
<sequence length="391" mass="44638">MPNTKMRFLIVDDMANMRRTIRNMLRHLGYVHFEEADYGVSALDKLKHHKIDFVIADWNMPEMTGIELLRLARKDDRLKDIPFLMVTAEIAEETVAEAAETEVDGYIIKPFVARTLQEKIEKILEHRANPTELDSLLQAAQSDAEAGHLDKALSRYEKALELKPRSARVLEGIGKVYEQMGKKAEAEEKYLEAINLNPQYVKGYQTLADYFEKSGKRDRARESLERAVKISPRNPDRQTALGHLYLKEGKGDLARQAFSKAVDVDPRNVDRRMQIGEAFLEAGMAEEAGNAFQEALKLRPQDVHIYNRLGIAFRKQGRYQDAINEYWKALPVDPEDEVLHYNVGRAYLEAGEKHKAAAEFRKALELEPKFKEARDILSTVETEEKAAAHAS</sequence>
<evidence type="ECO:0000256" key="2">
    <source>
        <dbReference type="ARBA" id="ARBA00022803"/>
    </source>
</evidence>
<dbReference type="Pfam" id="PF13414">
    <property type="entry name" value="TPR_11"/>
    <property type="match status" value="1"/>
</dbReference>
<feature type="repeat" description="TPR" evidence="4">
    <location>
        <begin position="201"/>
        <end position="234"/>
    </location>
</feature>
<evidence type="ECO:0000259" key="5">
    <source>
        <dbReference type="PROSITE" id="PS50110"/>
    </source>
</evidence>
<dbReference type="EMBL" id="JACPSX010000054">
    <property type="protein sequence ID" value="MBI3014077.1"/>
    <property type="molecule type" value="Genomic_DNA"/>
</dbReference>
<dbReference type="InterPro" id="IPR051012">
    <property type="entry name" value="CellSynth/LPSAsmb/PSIAsmb"/>
</dbReference>
<reference evidence="6" key="1">
    <citation type="submission" date="2020-07" db="EMBL/GenBank/DDBJ databases">
        <title>Huge and variable diversity of episymbiotic CPR bacteria and DPANN archaea in groundwater ecosystems.</title>
        <authorList>
            <person name="He C.Y."/>
            <person name="Keren R."/>
            <person name="Whittaker M."/>
            <person name="Farag I.F."/>
            <person name="Doudna J."/>
            <person name="Cate J.H.D."/>
            <person name="Banfield J.F."/>
        </authorList>
    </citation>
    <scope>NUCLEOTIDE SEQUENCE</scope>
    <source>
        <strain evidence="6">NC_groundwater_717_Ag_S-0.2um_59_8</strain>
    </source>
</reference>
<evidence type="ECO:0000256" key="3">
    <source>
        <dbReference type="PROSITE-ProRule" id="PRU00169"/>
    </source>
</evidence>
<dbReference type="Gene3D" id="1.25.40.10">
    <property type="entry name" value="Tetratricopeptide repeat domain"/>
    <property type="match status" value="3"/>
</dbReference>
<dbReference type="PROSITE" id="PS50005">
    <property type="entry name" value="TPR"/>
    <property type="match status" value="7"/>
</dbReference>
<dbReference type="SUPFAM" id="SSF48452">
    <property type="entry name" value="TPR-like"/>
    <property type="match status" value="1"/>
</dbReference>